<dbReference type="EMBL" id="BORW01000018">
    <property type="protein sequence ID" value="GIO68493.1"/>
    <property type="molecule type" value="Genomic_DNA"/>
</dbReference>
<feature type="domain" description="HD Cas3-type" evidence="4">
    <location>
        <begin position="1"/>
        <end position="102"/>
    </location>
</feature>
<sequence length="102" mass="11683">MGKYTDAFRNYILAAVNNPSFPPKRGSVDHSTAGGKFLYNLFRAGEIHPIKGLLAEIVGNAIISHHSYLEDFLSPELESNYLKRVRDKRDKSLEEFERTHIY</sequence>
<evidence type="ECO:0000259" key="4">
    <source>
        <dbReference type="PROSITE" id="PS51643"/>
    </source>
</evidence>
<keyword evidence="2" id="KW-0378">Hydrolase</keyword>
<name>A0ABQ4M002_9BACL</name>
<evidence type="ECO:0000256" key="1">
    <source>
        <dbReference type="ARBA" id="ARBA00022723"/>
    </source>
</evidence>
<dbReference type="Gene3D" id="1.10.3210.30">
    <property type="match status" value="1"/>
</dbReference>
<keyword evidence="1" id="KW-0479">Metal-binding</keyword>
<dbReference type="CDD" id="cd09641">
    <property type="entry name" value="Cas3''_I"/>
    <property type="match status" value="1"/>
</dbReference>
<evidence type="ECO:0000313" key="5">
    <source>
        <dbReference type="EMBL" id="GIO68493.1"/>
    </source>
</evidence>
<keyword evidence="3" id="KW-0051">Antiviral defense</keyword>
<dbReference type="Proteomes" id="UP000680638">
    <property type="component" value="Unassembled WGS sequence"/>
</dbReference>
<evidence type="ECO:0000256" key="2">
    <source>
        <dbReference type="ARBA" id="ARBA00022801"/>
    </source>
</evidence>
<evidence type="ECO:0000313" key="6">
    <source>
        <dbReference type="Proteomes" id="UP000680638"/>
    </source>
</evidence>
<evidence type="ECO:0000256" key="3">
    <source>
        <dbReference type="ARBA" id="ARBA00023118"/>
    </source>
</evidence>
<dbReference type="InterPro" id="IPR038257">
    <property type="entry name" value="CRISPR-assoc_Cas3_HD_sf"/>
</dbReference>
<comment type="caution">
    <text evidence="5">The sequence shown here is derived from an EMBL/GenBank/DDBJ whole genome shotgun (WGS) entry which is preliminary data.</text>
</comment>
<reference evidence="5 6" key="1">
    <citation type="submission" date="2021-03" db="EMBL/GenBank/DDBJ databases">
        <title>Antimicrobial resistance genes in bacteria isolated from Japanese honey, and their potential for conferring macrolide and lincosamide resistance in the American foulbrood pathogen Paenibacillus larvae.</title>
        <authorList>
            <person name="Okamoto M."/>
            <person name="Kumagai M."/>
            <person name="Kanamori H."/>
            <person name="Takamatsu D."/>
        </authorList>
    </citation>
    <scope>NUCLEOTIDE SEQUENCE [LARGE SCALE GENOMIC DNA]</scope>
    <source>
        <strain evidence="5 6">J21TS3</strain>
    </source>
</reference>
<dbReference type="InterPro" id="IPR006483">
    <property type="entry name" value="CRISPR-assoc_Cas3_HD"/>
</dbReference>
<accession>A0ABQ4M002</accession>
<proteinExistence type="predicted"/>
<dbReference type="NCBIfam" id="TIGR01596">
    <property type="entry name" value="cas3_HD"/>
    <property type="match status" value="1"/>
</dbReference>
<gene>
    <name evidence="5" type="ORF">J21TS3_33140</name>
</gene>
<dbReference type="PROSITE" id="PS51643">
    <property type="entry name" value="HD_CAS3"/>
    <property type="match status" value="1"/>
</dbReference>
<protein>
    <recommendedName>
        <fullName evidence="4">HD Cas3-type domain-containing protein</fullName>
    </recommendedName>
</protein>
<keyword evidence="6" id="KW-1185">Reference proteome</keyword>
<organism evidence="5 6">
    <name type="scientific">Paenibacillus cookii</name>
    <dbReference type="NCBI Taxonomy" id="157839"/>
    <lineage>
        <taxon>Bacteria</taxon>
        <taxon>Bacillati</taxon>
        <taxon>Bacillota</taxon>
        <taxon>Bacilli</taxon>
        <taxon>Bacillales</taxon>
        <taxon>Paenibacillaceae</taxon>
        <taxon>Paenibacillus</taxon>
    </lineage>
</organism>